<keyword evidence="1" id="KW-0732">Signal</keyword>
<organism evidence="2 3">
    <name type="scientific">Rhizobium rosettiformans W3</name>
    <dbReference type="NCBI Taxonomy" id="538378"/>
    <lineage>
        <taxon>Bacteria</taxon>
        <taxon>Pseudomonadati</taxon>
        <taxon>Pseudomonadota</taxon>
        <taxon>Alphaproteobacteria</taxon>
        <taxon>Hyphomicrobiales</taxon>
        <taxon>Rhizobiaceae</taxon>
        <taxon>Rhizobium/Agrobacterium group</taxon>
        <taxon>Rhizobium</taxon>
    </lineage>
</organism>
<proteinExistence type="predicted"/>
<dbReference type="RefSeq" id="WP_136542633.1">
    <property type="nucleotide sequence ID" value="NZ_STGU01000012.1"/>
</dbReference>
<evidence type="ECO:0008006" key="4">
    <source>
        <dbReference type="Google" id="ProtNLM"/>
    </source>
</evidence>
<feature type="signal peptide" evidence="1">
    <location>
        <begin position="1"/>
        <end position="19"/>
    </location>
</feature>
<evidence type="ECO:0000256" key="1">
    <source>
        <dbReference type="SAM" id="SignalP"/>
    </source>
</evidence>
<feature type="chain" id="PRO_5020938525" description="Lipoprotein" evidence="1">
    <location>
        <begin position="20"/>
        <end position="95"/>
    </location>
</feature>
<protein>
    <recommendedName>
        <fullName evidence="4">Lipoprotein</fullName>
    </recommendedName>
</protein>
<accession>A0A4S8PPR3</accession>
<evidence type="ECO:0000313" key="2">
    <source>
        <dbReference type="EMBL" id="THV32927.1"/>
    </source>
</evidence>
<dbReference type="EMBL" id="STGU01000012">
    <property type="protein sequence ID" value="THV32927.1"/>
    <property type="molecule type" value="Genomic_DNA"/>
</dbReference>
<gene>
    <name evidence="2" type="ORF">FAA86_18725</name>
</gene>
<sequence>MPRITRNSAFRALSVCALAVVGAGLLTSCGVNPRNATSALEAQGLKDVKIGSYSFFGCGRDDTFASNFSAIGANGKPVTGTVCQGLFKGTTVRFD</sequence>
<dbReference type="PROSITE" id="PS51257">
    <property type="entry name" value="PROKAR_LIPOPROTEIN"/>
    <property type="match status" value="1"/>
</dbReference>
<dbReference type="AlphaFoldDB" id="A0A4S8PPR3"/>
<name>A0A4S8PPR3_9HYPH</name>
<evidence type="ECO:0000313" key="3">
    <source>
        <dbReference type="Proteomes" id="UP000307378"/>
    </source>
</evidence>
<reference evidence="2 3" key="1">
    <citation type="submission" date="2019-04" db="EMBL/GenBank/DDBJ databases">
        <title>genome sequence of strain W3.</title>
        <authorList>
            <person name="Gao J."/>
            <person name="Sun J."/>
        </authorList>
    </citation>
    <scope>NUCLEOTIDE SEQUENCE [LARGE SCALE GENOMIC DNA]</scope>
    <source>
        <strain evidence="2 3">W3</strain>
    </source>
</reference>
<dbReference type="Proteomes" id="UP000307378">
    <property type="component" value="Unassembled WGS sequence"/>
</dbReference>
<comment type="caution">
    <text evidence="2">The sequence shown here is derived from an EMBL/GenBank/DDBJ whole genome shotgun (WGS) entry which is preliminary data.</text>
</comment>